<dbReference type="GeneID" id="19736278"/>
<dbReference type="InterPro" id="IPR006528">
    <property type="entry name" value="Phage_head_morphogenesis_dom"/>
</dbReference>
<dbReference type="Proteomes" id="UP000026991">
    <property type="component" value="Segment"/>
</dbReference>
<dbReference type="KEGG" id="vg:19736278"/>
<reference evidence="1 2" key="1">
    <citation type="journal article" date="2014" name="Appl. Environ. Microbiol.">
        <title>Comparative genomic and morphological analysis of Listeria phages isolated from farm environments.</title>
        <authorList>
            <person name="Denes T."/>
            <person name="Vongkamjan K."/>
            <person name="Ackermann H.W."/>
            <person name="Moreno Switt A.I."/>
            <person name="Wiedmann M."/>
            <person name="den Bakker H.C."/>
        </authorList>
    </citation>
    <scope>NUCLEOTIDE SEQUENCE [LARGE SCALE GENOMIC DNA]</scope>
</reference>
<dbReference type="OrthoDB" id="7147at10239"/>
<evidence type="ECO:0000313" key="2">
    <source>
        <dbReference type="Proteomes" id="UP000026991"/>
    </source>
</evidence>
<organism evidence="1 2">
    <name type="scientific">Listeria phage LP-114</name>
    <dbReference type="NCBI Taxonomy" id="1458857"/>
    <lineage>
        <taxon>Viruses</taxon>
        <taxon>Duplodnaviria</taxon>
        <taxon>Heunggongvirae</taxon>
        <taxon>Uroviricota</taxon>
        <taxon>Caudoviricetes</taxon>
        <taxon>Homburgvirus</taxon>
        <taxon>Homburgvirus LP114</taxon>
    </lineage>
</organism>
<proteinExistence type="predicted"/>
<gene>
    <name evidence="1" type="ORF">LP114_106</name>
</gene>
<accession>A0A059T649</accession>
<dbReference type="NCBIfam" id="TIGR01641">
    <property type="entry name" value="phageSPP1_gp7"/>
    <property type="match status" value="1"/>
</dbReference>
<protein>
    <submittedName>
        <fullName evidence="1">Capsid morphogenesis protein</fullName>
    </submittedName>
</protein>
<sequence>MAKVTPQKEAQYANMMFDAMAQIEEVDGELSADLQHVLDEVLTYLSKAYDENGEVNNNYINSFEGMQAFYLINRLLQNIVIKYQNDVKISQDDAIRKIFRKMRQNGYQAVSMGEEKLSNTLDSFEDKAVDHSNKLNVIIAALIITITRLLHRSLSQGLSEEEAREEALKAFSQAEYQAKREIRTSTAKAVNQSIYDEGTANNVMYYQYTTAPELSKNAPCKHCRQLENGGINGDGIYDKDSVPLVPVHPFCRCTIVPVYSM</sequence>
<dbReference type="RefSeq" id="YP_009045160.1">
    <property type="nucleotide sequence ID" value="NC_024392.1"/>
</dbReference>
<dbReference type="EMBL" id="KJ094021">
    <property type="protein sequence ID" value="AHL18694.1"/>
    <property type="molecule type" value="Genomic_DNA"/>
</dbReference>
<evidence type="ECO:0000313" key="1">
    <source>
        <dbReference type="EMBL" id="AHL18694.1"/>
    </source>
</evidence>
<name>A0A059T649_9CAUD</name>
<keyword evidence="2" id="KW-1185">Reference proteome</keyword>